<evidence type="ECO:0000256" key="1">
    <source>
        <dbReference type="ARBA" id="ARBA00004245"/>
    </source>
</evidence>
<evidence type="ECO:0000256" key="7">
    <source>
        <dbReference type="ARBA" id="ARBA00023212"/>
    </source>
</evidence>
<dbReference type="InterPro" id="IPR036034">
    <property type="entry name" value="PDZ_sf"/>
</dbReference>
<dbReference type="SMART" id="SM00132">
    <property type="entry name" value="LIM"/>
    <property type="match status" value="1"/>
</dbReference>
<dbReference type="PANTHER" id="PTHR24214:SF1">
    <property type="entry name" value="PDZ AND LIM DOMAIN PROTEIN 2"/>
    <property type="match status" value="1"/>
</dbReference>
<accession>A0A401NTW1</accession>
<evidence type="ECO:0000256" key="10">
    <source>
        <dbReference type="ARBA" id="ARBA00046459"/>
    </source>
</evidence>
<evidence type="ECO:0000256" key="11">
    <source>
        <dbReference type="PROSITE-ProRule" id="PRU00125"/>
    </source>
</evidence>
<dbReference type="Pfam" id="PF00412">
    <property type="entry name" value="LIM"/>
    <property type="match status" value="1"/>
</dbReference>
<evidence type="ECO:0000256" key="8">
    <source>
        <dbReference type="ARBA" id="ARBA00037701"/>
    </source>
</evidence>
<gene>
    <name evidence="15" type="ORF">scyTo_0013321</name>
</gene>
<feature type="region of interest" description="Disordered" evidence="12">
    <location>
        <begin position="150"/>
        <end position="205"/>
    </location>
</feature>
<dbReference type="STRING" id="75743.A0A401NTW1"/>
<evidence type="ECO:0000259" key="14">
    <source>
        <dbReference type="PROSITE" id="PS50106"/>
    </source>
</evidence>
<dbReference type="GO" id="GO:0030036">
    <property type="term" value="P:actin cytoskeleton organization"/>
    <property type="evidence" value="ECO:0007669"/>
    <property type="project" value="TreeGrafter"/>
</dbReference>
<feature type="domain" description="LIM zinc-binding" evidence="13">
    <location>
        <begin position="332"/>
        <end position="392"/>
    </location>
</feature>
<dbReference type="AlphaFoldDB" id="A0A401NTW1"/>
<feature type="region of interest" description="Disordered" evidence="12">
    <location>
        <begin position="228"/>
        <end position="275"/>
    </location>
</feature>
<keyword evidence="7" id="KW-0206">Cytoskeleton</keyword>
<evidence type="ECO:0000256" key="3">
    <source>
        <dbReference type="ARBA" id="ARBA00022553"/>
    </source>
</evidence>
<dbReference type="Gene3D" id="2.30.42.10">
    <property type="match status" value="1"/>
</dbReference>
<keyword evidence="4 11" id="KW-0479">Metal-binding</keyword>
<dbReference type="Proteomes" id="UP000288216">
    <property type="component" value="Unassembled WGS sequence"/>
</dbReference>
<evidence type="ECO:0000256" key="9">
    <source>
        <dbReference type="ARBA" id="ARBA00039370"/>
    </source>
</evidence>
<feature type="compositionally biased region" description="Basic and acidic residues" evidence="12">
    <location>
        <begin position="262"/>
        <end position="275"/>
    </location>
</feature>
<dbReference type="OMA" id="MRGHFWF"/>
<proteinExistence type="predicted"/>
<dbReference type="SUPFAM" id="SSF50156">
    <property type="entry name" value="PDZ domain-like"/>
    <property type="match status" value="1"/>
</dbReference>
<dbReference type="InterPro" id="IPR050604">
    <property type="entry name" value="PDZ-LIM_domain"/>
</dbReference>
<dbReference type="FunFam" id="2.30.42.10:FF:000055">
    <property type="entry name" value="PDZ and LIM domain protein 3"/>
    <property type="match status" value="1"/>
</dbReference>
<dbReference type="Pfam" id="PF00595">
    <property type="entry name" value="PDZ"/>
    <property type="match status" value="1"/>
</dbReference>
<dbReference type="PROSITE" id="PS50023">
    <property type="entry name" value="LIM_DOMAIN_2"/>
    <property type="match status" value="1"/>
</dbReference>
<evidence type="ECO:0000259" key="13">
    <source>
        <dbReference type="PROSITE" id="PS50023"/>
    </source>
</evidence>
<keyword evidence="5 11" id="KW-0862">Zinc</keyword>
<dbReference type="InterPro" id="IPR001478">
    <property type="entry name" value="PDZ"/>
</dbReference>
<comment type="function">
    <text evidence="8">Probable adapter protein located at the actin cytoskeleton that promotes cell attachment. Necessary for the migratory capacity of epithelial cells. Overexpression enhances cell adhesion to collagen and fibronectin and suppresses anchorage independent growth. May contribute to tumor cell migratory capacity.</text>
</comment>
<evidence type="ECO:0000256" key="12">
    <source>
        <dbReference type="SAM" id="MobiDB-lite"/>
    </source>
</evidence>
<dbReference type="EMBL" id="BFAA01006757">
    <property type="protein sequence ID" value="GCB64328.1"/>
    <property type="molecule type" value="Genomic_DNA"/>
</dbReference>
<feature type="compositionally biased region" description="Low complexity" evidence="12">
    <location>
        <begin position="154"/>
        <end position="171"/>
    </location>
</feature>
<dbReference type="GO" id="GO:0005912">
    <property type="term" value="C:adherens junction"/>
    <property type="evidence" value="ECO:0007669"/>
    <property type="project" value="TreeGrafter"/>
</dbReference>
<dbReference type="PROSITE" id="PS00478">
    <property type="entry name" value="LIM_DOMAIN_1"/>
    <property type="match status" value="1"/>
</dbReference>
<feature type="domain" description="PDZ" evidence="14">
    <location>
        <begin position="31"/>
        <end position="114"/>
    </location>
</feature>
<dbReference type="GO" id="GO:0003779">
    <property type="term" value="F:actin binding"/>
    <property type="evidence" value="ECO:0007669"/>
    <property type="project" value="TreeGrafter"/>
</dbReference>
<keyword evidence="3" id="KW-0597">Phosphoprotein</keyword>
<feature type="non-terminal residue" evidence="15">
    <location>
        <position position="1"/>
    </location>
</feature>
<sequence>SGGGWGCCCCERGGAEAAAALSRLLGCAAEMSRLVRLPAPGPWGFRITGGRDFNKPIAVSKVSNKSKADSVDLQFGDLIISINGSETCDMINMEAQNKIRMCDGDLVLSVERPEPGSPRVLDGSSTDIFLAQRFQAVLSPSRDENKNILERSSADSSSGSLSLTPHTSLSSTPPPKSMSPNTGRRSASPVWSPREKEEMPHQGNVVSKEFQVGIKGFRSLSPITSALSVPRMNHSADSSPSEVRDHSEESQSPSSAFLSKGAPERRNLNRIDKDSEVYKMIQENRAAKEPPRQSNRFRQLQEALDADQDGAAVKFPGRFSPSAPIAGAAKYQTCEKCGSSIVTEAVKIRDGCYWHHNCYVCTDCGLNLGMRGHFWFRDKMYCEKHAQEHFEAAEGSL</sequence>
<dbReference type="Pfam" id="PF15936">
    <property type="entry name" value="DUF4749"/>
    <property type="match status" value="1"/>
</dbReference>
<evidence type="ECO:0000256" key="5">
    <source>
        <dbReference type="ARBA" id="ARBA00022833"/>
    </source>
</evidence>
<dbReference type="GO" id="GO:0007507">
    <property type="term" value="P:heart development"/>
    <property type="evidence" value="ECO:0007669"/>
    <property type="project" value="TreeGrafter"/>
</dbReference>
<evidence type="ECO:0000256" key="6">
    <source>
        <dbReference type="ARBA" id="ARBA00023038"/>
    </source>
</evidence>
<dbReference type="SUPFAM" id="SSF57716">
    <property type="entry name" value="Glucocorticoid receptor-like (DNA-binding domain)"/>
    <property type="match status" value="1"/>
</dbReference>
<dbReference type="InterPro" id="IPR031847">
    <property type="entry name" value="PDLI1-4/Zasp-like_mid"/>
</dbReference>
<dbReference type="GO" id="GO:0046872">
    <property type="term" value="F:metal ion binding"/>
    <property type="evidence" value="ECO:0007669"/>
    <property type="project" value="UniProtKB-KW"/>
</dbReference>
<evidence type="ECO:0000256" key="4">
    <source>
        <dbReference type="ARBA" id="ARBA00022723"/>
    </source>
</evidence>
<reference evidence="15 16" key="1">
    <citation type="journal article" date="2018" name="Nat. Ecol. Evol.">
        <title>Shark genomes provide insights into elasmobranch evolution and the origin of vertebrates.</title>
        <authorList>
            <person name="Hara Y"/>
            <person name="Yamaguchi K"/>
            <person name="Onimaru K"/>
            <person name="Kadota M"/>
            <person name="Koyanagi M"/>
            <person name="Keeley SD"/>
            <person name="Tatsumi K"/>
            <person name="Tanaka K"/>
            <person name="Motone F"/>
            <person name="Kageyama Y"/>
            <person name="Nozu R"/>
            <person name="Adachi N"/>
            <person name="Nishimura O"/>
            <person name="Nakagawa R"/>
            <person name="Tanegashima C"/>
            <person name="Kiyatake I"/>
            <person name="Matsumoto R"/>
            <person name="Murakumo K"/>
            <person name="Nishida K"/>
            <person name="Terakita A"/>
            <person name="Kuratani S"/>
            <person name="Sato K"/>
            <person name="Hyodo S Kuraku.S."/>
        </authorList>
    </citation>
    <scope>NUCLEOTIDE SEQUENCE [LARGE SCALE GENOMIC DNA]</scope>
</reference>
<dbReference type="OrthoDB" id="44841at2759"/>
<dbReference type="PANTHER" id="PTHR24214">
    <property type="entry name" value="PDZ AND LIM DOMAIN PROTEIN ZASP"/>
    <property type="match status" value="1"/>
</dbReference>
<keyword evidence="2" id="KW-0963">Cytoplasm</keyword>
<name>A0A401NTW1_SCYTO</name>
<dbReference type="SMART" id="SM00228">
    <property type="entry name" value="PDZ"/>
    <property type="match status" value="1"/>
</dbReference>
<dbReference type="Gene3D" id="2.10.110.10">
    <property type="entry name" value="Cysteine Rich Protein"/>
    <property type="match status" value="1"/>
</dbReference>
<keyword evidence="6 11" id="KW-0440">LIM domain</keyword>
<dbReference type="GO" id="GO:0030018">
    <property type="term" value="C:Z disc"/>
    <property type="evidence" value="ECO:0007669"/>
    <property type="project" value="TreeGrafter"/>
</dbReference>
<protein>
    <recommendedName>
        <fullName evidence="9">PDZ and LIM domain protein 2</fullName>
    </recommendedName>
</protein>
<dbReference type="GO" id="GO:0051371">
    <property type="term" value="F:muscle alpha-actinin binding"/>
    <property type="evidence" value="ECO:0007669"/>
    <property type="project" value="TreeGrafter"/>
</dbReference>
<comment type="subcellular location">
    <subcellularLocation>
        <location evidence="1">Cytoplasm</location>
        <location evidence="1">Cytoskeleton</location>
    </subcellularLocation>
</comment>
<comment type="subunit">
    <text evidence="10">Interacts with alpha-actinins ACTN1 and ACTN4, FLNA and MYH9. Interacts (via LIM zinc-binding domain) with MKRN2.</text>
</comment>
<dbReference type="PROSITE" id="PS50106">
    <property type="entry name" value="PDZ"/>
    <property type="match status" value="1"/>
</dbReference>
<keyword evidence="16" id="KW-1185">Reference proteome</keyword>
<dbReference type="InterPro" id="IPR001781">
    <property type="entry name" value="Znf_LIM"/>
</dbReference>
<evidence type="ECO:0000313" key="15">
    <source>
        <dbReference type="EMBL" id="GCB64328.1"/>
    </source>
</evidence>
<dbReference type="GO" id="GO:0001725">
    <property type="term" value="C:stress fiber"/>
    <property type="evidence" value="ECO:0007669"/>
    <property type="project" value="TreeGrafter"/>
</dbReference>
<evidence type="ECO:0000256" key="2">
    <source>
        <dbReference type="ARBA" id="ARBA00022490"/>
    </source>
</evidence>
<dbReference type="GO" id="GO:0061061">
    <property type="term" value="P:muscle structure development"/>
    <property type="evidence" value="ECO:0007669"/>
    <property type="project" value="TreeGrafter"/>
</dbReference>
<organism evidence="15 16">
    <name type="scientific">Scyliorhinus torazame</name>
    <name type="common">Cloudy catshark</name>
    <name type="synonym">Catulus torazame</name>
    <dbReference type="NCBI Taxonomy" id="75743"/>
    <lineage>
        <taxon>Eukaryota</taxon>
        <taxon>Metazoa</taxon>
        <taxon>Chordata</taxon>
        <taxon>Craniata</taxon>
        <taxon>Vertebrata</taxon>
        <taxon>Chondrichthyes</taxon>
        <taxon>Elasmobranchii</taxon>
        <taxon>Galeomorphii</taxon>
        <taxon>Galeoidea</taxon>
        <taxon>Carcharhiniformes</taxon>
        <taxon>Scyliorhinidae</taxon>
        <taxon>Scyliorhinus</taxon>
    </lineage>
</organism>
<comment type="caution">
    <text evidence="15">The sequence shown here is derived from an EMBL/GenBank/DDBJ whole genome shotgun (WGS) entry which is preliminary data.</text>
</comment>
<dbReference type="GO" id="GO:0031941">
    <property type="term" value="C:filamentous actin"/>
    <property type="evidence" value="ECO:0007669"/>
    <property type="project" value="TreeGrafter"/>
</dbReference>
<evidence type="ECO:0000313" key="16">
    <source>
        <dbReference type="Proteomes" id="UP000288216"/>
    </source>
</evidence>